<name>F0X6Q9_GROCL</name>
<dbReference type="Proteomes" id="UP000007796">
    <property type="component" value="Unassembled WGS sequence"/>
</dbReference>
<feature type="compositionally biased region" description="Polar residues" evidence="1">
    <location>
        <begin position="9"/>
        <end position="37"/>
    </location>
</feature>
<dbReference type="AlphaFoldDB" id="F0X6Q9"/>
<proteinExistence type="predicted"/>
<dbReference type="EMBL" id="GL629729">
    <property type="protein sequence ID" value="EFX06516.1"/>
    <property type="molecule type" value="Genomic_DNA"/>
</dbReference>
<feature type="region of interest" description="Disordered" evidence="1">
    <location>
        <begin position="1"/>
        <end position="67"/>
    </location>
</feature>
<feature type="compositionally biased region" description="Pro residues" evidence="1">
    <location>
        <begin position="886"/>
        <end position="898"/>
    </location>
</feature>
<evidence type="ECO:0000313" key="3">
    <source>
        <dbReference type="EMBL" id="EFX06516.1"/>
    </source>
</evidence>
<feature type="compositionally biased region" description="Pro residues" evidence="1">
    <location>
        <begin position="1013"/>
        <end position="1023"/>
    </location>
</feature>
<dbReference type="STRING" id="655863.F0X6Q9"/>
<gene>
    <name evidence="3" type="ORF">CMQ_6837</name>
</gene>
<feature type="compositionally biased region" description="Basic and acidic residues" evidence="1">
    <location>
        <begin position="404"/>
        <end position="416"/>
    </location>
</feature>
<reference evidence="3 4" key="1">
    <citation type="journal article" date="2011" name="Proc. Natl. Acad. Sci. U.S.A.">
        <title>Genome and transcriptome analyses of the mountain pine beetle-fungal symbiont Grosmannia clavigera, a lodgepole pine pathogen.</title>
        <authorList>
            <person name="DiGuistini S."/>
            <person name="Wang Y."/>
            <person name="Liao N.Y."/>
            <person name="Taylor G."/>
            <person name="Tanguay P."/>
            <person name="Feau N."/>
            <person name="Henrissat B."/>
            <person name="Chan S.K."/>
            <person name="Hesse-Orce U."/>
            <person name="Alamouti S.M."/>
            <person name="Tsui C.K.M."/>
            <person name="Docking R.T."/>
            <person name="Levasseur A."/>
            <person name="Haridas S."/>
            <person name="Robertson G."/>
            <person name="Birol I."/>
            <person name="Holt R.A."/>
            <person name="Marra M.A."/>
            <person name="Hamelin R.C."/>
            <person name="Hirst M."/>
            <person name="Jones S.J.M."/>
            <person name="Bohlmann J."/>
            <person name="Breuil C."/>
        </authorList>
    </citation>
    <scope>NUCLEOTIDE SEQUENCE [LARGE SCALE GENOMIC DNA]</scope>
    <source>
        <strain evidence="4">kw1407 / UAMH 11150</strain>
    </source>
</reference>
<dbReference type="Pfam" id="PF06741">
    <property type="entry name" value="LsmAD"/>
    <property type="match status" value="1"/>
</dbReference>
<feature type="compositionally biased region" description="Low complexity" evidence="1">
    <location>
        <begin position="926"/>
        <end position="940"/>
    </location>
</feature>
<feature type="compositionally biased region" description="Polar residues" evidence="1">
    <location>
        <begin position="971"/>
        <end position="985"/>
    </location>
</feature>
<feature type="region of interest" description="Disordered" evidence="1">
    <location>
        <begin position="108"/>
        <end position="322"/>
    </location>
</feature>
<feature type="compositionally biased region" description="Low complexity" evidence="1">
    <location>
        <begin position="303"/>
        <end position="314"/>
    </location>
</feature>
<dbReference type="HOGENOM" id="CLU_007072_0_0_1"/>
<dbReference type="PANTHER" id="PTHR12854">
    <property type="entry name" value="ATAXIN 2-RELATED"/>
    <property type="match status" value="1"/>
</dbReference>
<evidence type="ECO:0000256" key="1">
    <source>
        <dbReference type="SAM" id="MobiDB-lite"/>
    </source>
</evidence>
<feature type="compositionally biased region" description="Polar residues" evidence="1">
    <location>
        <begin position="266"/>
        <end position="286"/>
    </location>
</feature>
<feature type="compositionally biased region" description="Low complexity" evidence="1">
    <location>
        <begin position="445"/>
        <end position="463"/>
    </location>
</feature>
<dbReference type="eggNOG" id="KOG2375">
    <property type="taxonomic scope" value="Eukaryota"/>
</dbReference>
<feature type="compositionally biased region" description="Low complexity" evidence="1">
    <location>
        <begin position="417"/>
        <end position="433"/>
    </location>
</feature>
<dbReference type="GO" id="GO:0003729">
    <property type="term" value="F:mRNA binding"/>
    <property type="evidence" value="ECO:0007669"/>
    <property type="project" value="TreeGrafter"/>
</dbReference>
<dbReference type="OrthoDB" id="2275718at2759"/>
<dbReference type="GeneID" id="25980314"/>
<feature type="compositionally biased region" description="Basic and acidic residues" evidence="1">
    <location>
        <begin position="655"/>
        <end position="669"/>
    </location>
</feature>
<accession>F0X6Q9</accession>
<feature type="compositionally biased region" description="Polar residues" evidence="1">
    <location>
        <begin position="606"/>
        <end position="647"/>
    </location>
</feature>
<evidence type="ECO:0000313" key="4">
    <source>
        <dbReference type="Proteomes" id="UP000007796"/>
    </source>
</evidence>
<dbReference type="SMART" id="SM01272">
    <property type="entry name" value="LsmAD"/>
    <property type="match status" value="1"/>
</dbReference>
<sequence>MSFQRKDGSNSAKGDGKTQNGTRSGFRTDTAISNSRPGNERVLKRWVPEAPGDLDGPLERASSSKGDWDQFAVNERLFGLKTDYDENFYTTAIDKNHPKYNERLASADRKAREIEKSAPTTSHVAEERVMDFGGTDNGGDEEDKYSGVRRQQDFPPLSSGRDNKYTPPARRAPTGHTTVVGAPVDPAIIMAQVKGGPGQSNRKQLTPKPEDQKKLVSGASRPSSAVVTPLVMTPEPKNDAEFPTSDAKQPEAKIGGSGQPEPAQPVQPTNEKSKPTATAGSSSSSLRPAAVPGRAAFSPNAKPAASVTSSAVNSPAPPSAADGVEKALLKDFKNFASQERIATEKARQHKMKADAQVKLQELKKFATNFKLTTPVPSDLISIIAKDPAKQKQIQEKALQNVEEMAAKTKAEAKVKDSTTTSPSATSKASNTPPNSSTGPAPASKPATNTTSGTAPSTAASGAAVEKPAQANNRAHGPVHGGSPSVPGRHPNSRPPYMQQNYRQQSQMYRGDHRSGGQHMSQGPSTGHLAERLRNNMDQTRYPKQPAPHAHYNAMGDMRAPPTGPANSVDPNYSRRISAVPTGAQKLNPTTHEFRPSPFAASFNPAGPSTSSSPQSAINNMSESIHPSGAASTAPTIVTASSPQTSPRSPIRRKVKAVDAKKCQILDHIRTIKPPQGRKWDDNDGLRPSYDTPPTWRQPQDDEKADSTMRLTYKEYFERVAFTAASMVTPIVGHALPHGMPQMVPHQMPYHLQQHGGHMAPRPSHMPPMPMHAGGGPHGPAPHMPYNGNDDHRMMHSNSAQSYASPRMTQVPMYAQQVGGTPQMAYNQPVMPFIQGTPQMNNFRNYPNNPQQYMQPQSGPMMSMMQPQQFVAVPGGILPPGQQMPGYPGPHPSYMPPPGAAGAAGGVPPPQGLGANGYPSPRPVPAPMMAQQGSQQGQAPMYGMSPSMQYQQPAFGPQHPGQGGPMRGGYNNPGSQQFGTSPQQMHQYGPPHRNGSGSYGGKNFQNHGHNSHQGPPPHHLPPPSSGHQSRAGGEGEETK</sequence>
<dbReference type="RefSeq" id="XP_014175998.1">
    <property type="nucleotide sequence ID" value="XM_014320523.1"/>
</dbReference>
<dbReference type="InterPro" id="IPR045117">
    <property type="entry name" value="ATXN2-like"/>
</dbReference>
<feature type="region of interest" description="Disordered" evidence="1">
    <location>
        <begin position="404"/>
        <end position="703"/>
    </location>
</feature>
<keyword evidence="4" id="KW-1185">Reference proteome</keyword>
<evidence type="ECO:0000259" key="2">
    <source>
        <dbReference type="SMART" id="SM01272"/>
    </source>
</evidence>
<dbReference type="PANTHER" id="PTHR12854:SF7">
    <property type="entry name" value="ATAXIN-2 HOMOLOG"/>
    <property type="match status" value="1"/>
</dbReference>
<dbReference type="InParanoid" id="F0X6Q9"/>
<feature type="compositionally biased region" description="Basic and acidic residues" evidence="1">
    <location>
        <begin position="38"/>
        <end position="47"/>
    </location>
</feature>
<feature type="compositionally biased region" description="Low complexity" evidence="1">
    <location>
        <begin position="475"/>
        <end position="487"/>
    </location>
</feature>
<protein>
    <submittedName>
        <fullName evidence="3">Pab1-binding protein</fullName>
    </submittedName>
</protein>
<organism evidence="4">
    <name type="scientific">Grosmannia clavigera (strain kw1407 / UAMH 11150)</name>
    <name type="common">Blue stain fungus</name>
    <name type="synonym">Graphiocladiella clavigera</name>
    <dbReference type="NCBI Taxonomy" id="655863"/>
    <lineage>
        <taxon>Eukaryota</taxon>
        <taxon>Fungi</taxon>
        <taxon>Dikarya</taxon>
        <taxon>Ascomycota</taxon>
        <taxon>Pezizomycotina</taxon>
        <taxon>Sordariomycetes</taxon>
        <taxon>Sordariomycetidae</taxon>
        <taxon>Ophiostomatales</taxon>
        <taxon>Ophiostomataceae</taxon>
        <taxon>Leptographium</taxon>
    </lineage>
</organism>
<feature type="region of interest" description="Disordered" evidence="1">
    <location>
        <begin position="875"/>
        <end position="1038"/>
    </location>
</feature>
<dbReference type="GO" id="GO:0010494">
    <property type="term" value="C:cytoplasmic stress granule"/>
    <property type="evidence" value="ECO:0007669"/>
    <property type="project" value="TreeGrafter"/>
</dbReference>
<feature type="compositionally biased region" description="Polar residues" evidence="1">
    <location>
        <begin position="497"/>
        <end position="507"/>
    </location>
</feature>
<feature type="domain" description="LsmAD" evidence="2">
    <location>
        <begin position="78"/>
        <end position="151"/>
    </location>
</feature>
<dbReference type="InterPro" id="IPR009604">
    <property type="entry name" value="LsmAD_domain"/>
</dbReference>
<dbReference type="GO" id="GO:0034063">
    <property type="term" value="P:stress granule assembly"/>
    <property type="evidence" value="ECO:0007669"/>
    <property type="project" value="TreeGrafter"/>
</dbReference>